<accession>A0A2P2IYY9</accession>
<reference evidence="1" key="1">
    <citation type="submission" date="2018-02" db="EMBL/GenBank/DDBJ databases">
        <title>Rhizophora mucronata_Transcriptome.</title>
        <authorList>
            <person name="Meera S.P."/>
            <person name="Sreeshan A."/>
            <person name="Augustine A."/>
        </authorList>
    </citation>
    <scope>NUCLEOTIDE SEQUENCE</scope>
    <source>
        <tissue evidence="1">Leaf</tissue>
    </source>
</reference>
<sequence length="59" mass="6861">MNPNAYGLAMLLIPQIPGKGMCLQHLRCHYMNTHFPWPFKSIKVLALSAFRHRKLANHF</sequence>
<organism evidence="1">
    <name type="scientific">Rhizophora mucronata</name>
    <name type="common">Asiatic mangrove</name>
    <dbReference type="NCBI Taxonomy" id="61149"/>
    <lineage>
        <taxon>Eukaryota</taxon>
        <taxon>Viridiplantae</taxon>
        <taxon>Streptophyta</taxon>
        <taxon>Embryophyta</taxon>
        <taxon>Tracheophyta</taxon>
        <taxon>Spermatophyta</taxon>
        <taxon>Magnoliopsida</taxon>
        <taxon>eudicotyledons</taxon>
        <taxon>Gunneridae</taxon>
        <taxon>Pentapetalae</taxon>
        <taxon>rosids</taxon>
        <taxon>fabids</taxon>
        <taxon>Malpighiales</taxon>
        <taxon>Rhizophoraceae</taxon>
        <taxon>Rhizophora</taxon>
    </lineage>
</organism>
<dbReference type="EMBL" id="GGEC01005952">
    <property type="protein sequence ID" value="MBW86435.1"/>
    <property type="molecule type" value="Transcribed_RNA"/>
</dbReference>
<protein>
    <submittedName>
        <fullName evidence="1">Uncharacterized protein</fullName>
    </submittedName>
</protein>
<dbReference type="AlphaFoldDB" id="A0A2P2IYY9"/>
<proteinExistence type="predicted"/>
<evidence type="ECO:0000313" key="1">
    <source>
        <dbReference type="EMBL" id="MBW86435.1"/>
    </source>
</evidence>
<name>A0A2P2IYY9_RHIMU</name>